<evidence type="ECO:0000313" key="3">
    <source>
        <dbReference type="Proteomes" id="UP000294692"/>
    </source>
</evidence>
<reference evidence="2 3" key="1">
    <citation type="submission" date="2019-03" db="EMBL/GenBank/DDBJ databases">
        <title>Genomic Encyclopedia of Type Strains, Phase IV (KMG-IV): sequencing the most valuable type-strain genomes for metagenomic binning, comparative biology and taxonomic classification.</title>
        <authorList>
            <person name="Goeker M."/>
        </authorList>
    </citation>
    <scope>NUCLEOTIDE SEQUENCE [LARGE SCALE GENOMIC DNA]</scope>
    <source>
        <strain evidence="2 3">DSM 100048</strain>
    </source>
</reference>
<dbReference type="AlphaFoldDB" id="A0A4R3URI0"/>
<gene>
    <name evidence="2" type="ORF">EV686_11124</name>
</gene>
<sequence length="82" mass="9753">MERMRLCYGEVNDMTGRTTMRNLMHYSRQLRQRRINVFYFSSVGSSPQEQLSLSLSPRQQDHMSTLRRMAADQEYDADDDRS</sequence>
<protein>
    <submittedName>
        <fullName evidence="2">Uncharacterized protein</fullName>
    </submittedName>
</protein>
<evidence type="ECO:0000313" key="2">
    <source>
        <dbReference type="EMBL" id="TCU93672.1"/>
    </source>
</evidence>
<dbReference type="EMBL" id="SMBX01000011">
    <property type="protein sequence ID" value="TCU93672.1"/>
    <property type="molecule type" value="Genomic_DNA"/>
</dbReference>
<feature type="compositionally biased region" description="Acidic residues" evidence="1">
    <location>
        <begin position="73"/>
        <end position="82"/>
    </location>
</feature>
<organism evidence="2 3">
    <name type="scientific">Paracandidimonas soli</name>
    <dbReference type="NCBI Taxonomy" id="1917182"/>
    <lineage>
        <taxon>Bacteria</taxon>
        <taxon>Pseudomonadati</taxon>
        <taxon>Pseudomonadota</taxon>
        <taxon>Betaproteobacteria</taxon>
        <taxon>Burkholderiales</taxon>
        <taxon>Alcaligenaceae</taxon>
        <taxon>Paracandidimonas</taxon>
    </lineage>
</organism>
<proteinExistence type="predicted"/>
<dbReference type="Proteomes" id="UP000294692">
    <property type="component" value="Unassembled WGS sequence"/>
</dbReference>
<feature type="region of interest" description="Disordered" evidence="1">
    <location>
        <begin position="45"/>
        <end position="82"/>
    </location>
</feature>
<evidence type="ECO:0000256" key="1">
    <source>
        <dbReference type="SAM" id="MobiDB-lite"/>
    </source>
</evidence>
<feature type="compositionally biased region" description="Low complexity" evidence="1">
    <location>
        <begin position="45"/>
        <end position="58"/>
    </location>
</feature>
<name>A0A4R3URI0_9BURK</name>
<comment type="caution">
    <text evidence="2">The sequence shown here is derived from an EMBL/GenBank/DDBJ whole genome shotgun (WGS) entry which is preliminary data.</text>
</comment>
<keyword evidence="3" id="KW-1185">Reference proteome</keyword>
<accession>A0A4R3URI0</accession>